<protein>
    <submittedName>
        <fullName evidence="1">Uncharacterized protein</fullName>
    </submittedName>
</protein>
<name>A0ABY3TUZ4_9MYCO</name>
<dbReference type="RefSeq" id="WP_240169811.1">
    <property type="nucleotide sequence ID" value="NZ_CP092365.1"/>
</dbReference>
<reference evidence="1" key="1">
    <citation type="submission" date="2022-08" db="EMBL/GenBank/DDBJ databases">
        <title>Complete genome sequence of 14 non-tuberculosis mycobacteria type-strains.</title>
        <authorList>
            <person name="Igarashi Y."/>
            <person name="Osugi A."/>
            <person name="Mitarai S."/>
        </authorList>
    </citation>
    <scope>NUCLEOTIDE SEQUENCE</scope>
    <source>
        <strain evidence="1">DSM 45575</strain>
    </source>
</reference>
<gene>
    <name evidence="1" type="ORF">MIU77_11480</name>
</gene>
<organism evidence="1 2">
    <name type="scientific">Mycolicibacillus parakoreensis</name>
    <dbReference type="NCBI Taxonomy" id="1069221"/>
    <lineage>
        <taxon>Bacteria</taxon>
        <taxon>Bacillati</taxon>
        <taxon>Actinomycetota</taxon>
        <taxon>Actinomycetes</taxon>
        <taxon>Mycobacteriales</taxon>
        <taxon>Mycobacteriaceae</taxon>
        <taxon>Mycolicibacillus</taxon>
    </lineage>
</organism>
<evidence type="ECO:0000313" key="1">
    <source>
        <dbReference type="EMBL" id="ULN51528.1"/>
    </source>
</evidence>
<accession>A0ABY3TUZ4</accession>
<proteinExistence type="predicted"/>
<sequence length="52" mass="5797">MAKVFRTTPQDDDEADDQPVVHLDLRDEGGQPTTEQASQVANFIYATTDDDE</sequence>
<dbReference type="Proteomes" id="UP001055200">
    <property type="component" value="Chromosome"/>
</dbReference>
<keyword evidence="2" id="KW-1185">Reference proteome</keyword>
<evidence type="ECO:0000313" key="2">
    <source>
        <dbReference type="Proteomes" id="UP001055200"/>
    </source>
</evidence>
<dbReference type="EMBL" id="CP092365">
    <property type="protein sequence ID" value="ULN51528.1"/>
    <property type="molecule type" value="Genomic_DNA"/>
</dbReference>